<gene>
    <name evidence="6" type="ORF">DAI18_18495</name>
</gene>
<dbReference type="Pfam" id="PF03534">
    <property type="entry name" value="SpvB"/>
    <property type="match status" value="1"/>
</dbReference>
<dbReference type="InterPro" id="IPR050708">
    <property type="entry name" value="T6SS_VgrG/RHS"/>
</dbReference>
<dbReference type="GO" id="GO:0005576">
    <property type="term" value="C:extracellular region"/>
    <property type="evidence" value="ECO:0007669"/>
    <property type="project" value="UniProtKB-SubCell"/>
</dbReference>
<dbReference type="Pfam" id="PF12256">
    <property type="entry name" value="TcdB_toxin_midN"/>
    <property type="match status" value="1"/>
</dbReference>
<evidence type="ECO:0000259" key="5">
    <source>
        <dbReference type="Pfam" id="PF12256"/>
    </source>
</evidence>
<dbReference type="Gene3D" id="2.180.10.10">
    <property type="entry name" value="RHS repeat-associated core"/>
    <property type="match status" value="2"/>
</dbReference>
<dbReference type="PANTHER" id="PTHR32305:SF15">
    <property type="entry name" value="PROTEIN RHSA-RELATED"/>
    <property type="match status" value="1"/>
</dbReference>
<dbReference type="Pfam" id="PF13517">
    <property type="entry name" value="FG-GAP_3"/>
    <property type="match status" value="1"/>
</dbReference>
<keyword evidence="3" id="KW-0732">Signal</keyword>
<dbReference type="SUPFAM" id="SSF69318">
    <property type="entry name" value="Integrin alpha N-terminal domain"/>
    <property type="match status" value="1"/>
</dbReference>
<accession>A0A2S0PEJ7</accession>
<dbReference type="EMBL" id="CP028519">
    <property type="protein sequence ID" value="AVY95810.1"/>
    <property type="molecule type" value="Genomic_DNA"/>
</dbReference>
<keyword evidence="4" id="KW-0843">Virulence</keyword>
<dbReference type="InterPro" id="IPR022045">
    <property type="entry name" value="TcdB_toxin_mid/N"/>
</dbReference>
<dbReference type="InterPro" id="IPR031325">
    <property type="entry name" value="RHS_repeat"/>
</dbReference>
<dbReference type="InterPro" id="IPR013517">
    <property type="entry name" value="FG-GAP"/>
</dbReference>
<protein>
    <recommendedName>
        <fullName evidence="5">Insecticide toxin TcdB middle/N-terminal domain-containing protein</fullName>
    </recommendedName>
</protein>
<dbReference type="InterPro" id="IPR028994">
    <property type="entry name" value="Integrin_alpha_N"/>
</dbReference>
<dbReference type="GO" id="GO:0005737">
    <property type="term" value="C:cytoplasm"/>
    <property type="evidence" value="ECO:0007669"/>
    <property type="project" value="InterPro"/>
</dbReference>
<dbReference type="Pfam" id="PF05593">
    <property type="entry name" value="RHS_repeat"/>
    <property type="match status" value="1"/>
</dbReference>
<comment type="subcellular location">
    <subcellularLocation>
        <location evidence="1">Secreted</location>
    </subcellularLocation>
</comment>
<keyword evidence="7" id="KW-1185">Reference proteome</keyword>
<dbReference type="InterPro" id="IPR003284">
    <property type="entry name" value="Sal_SpvB"/>
</dbReference>
<dbReference type="Gene3D" id="2.130.10.130">
    <property type="entry name" value="Integrin alpha, N-terminal"/>
    <property type="match status" value="1"/>
</dbReference>
<evidence type="ECO:0000256" key="3">
    <source>
        <dbReference type="ARBA" id="ARBA00022729"/>
    </source>
</evidence>
<evidence type="ECO:0000256" key="4">
    <source>
        <dbReference type="ARBA" id="ARBA00023026"/>
    </source>
</evidence>
<evidence type="ECO:0000313" key="7">
    <source>
        <dbReference type="Proteomes" id="UP000244173"/>
    </source>
</evidence>
<dbReference type="PANTHER" id="PTHR32305">
    <property type="match status" value="1"/>
</dbReference>
<reference evidence="6 7" key="1">
    <citation type="submission" date="2018-04" db="EMBL/GenBank/DDBJ databases">
        <title>Denitrifier Microvirgula.</title>
        <authorList>
            <person name="Anderson E."/>
            <person name="Jang J."/>
            <person name="Ishii S."/>
        </authorList>
    </citation>
    <scope>NUCLEOTIDE SEQUENCE [LARGE SCALE GENOMIC DNA]</scope>
    <source>
        <strain evidence="6 7">BE2.4</strain>
    </source>
</reference>
<dbReference type="Proteomes" id="UP000244173">
    <property type="component" value="Chromosome"/>
</dbReference>
<dbReference type="STRING" id="1122240.GCA_000620105_02804"/>
<sequence length="1604" mass="174582">MHPLSRCHPRSPQDLPKARSMRLIPSSLLSRFARAGRRTVGTLLLLLVGLPAQAGPDAGQTGALRANTEVSALGASTYELPIQVPPGIVGVEPLLSLQYNSQQGEGIAGLGMSLTGLSIITRCPATTPLDGYVGSVNFNDRDRFCLDGARLIAVKGRYGQDGSEYRTESESWTRVVARGVCGSGPCSFQAWNKAGWALAFGTTADSRPGVPGASEIVSWQIARSADLNGNAVTVHYSTASDGLQNLPAQIRYTENPAQGMTGGSRAVSFDYEPRPDRMPRYIGGQRFLMDKRLTRIRTSADGAAVLDYRLGYAVSATTRRSLLDSVTVCPGGGSGDCLAPTRFTWQAATPDVRSPNGSAGGLLASDWCSGESAVVDDADFNGDGRPDLLCTREGEAWVLVSTGTQARPANNRARGQLNLTKDWCAGKDRTLGWTDFNGDRKTDVVCASGDSTFKVMASTGSDVISVNGRSGGLLSTPPQWCEASRQCRPRFVNFDGDGRGDLACDCEDGDHRVLVSTGSDVRSPNNSPLGQVASQFCSAKGATTSWGDFNGDGQSDLFCHDHGRQSVLVSTGTQLVSPNQDARGVLRNNWCAGPDDQIGSADFNGDGLADLSCRQANGSIQVLLSTGKGLAGPNDDANGLVRAGWCTGSDSRLSWGDFNGDGLADAFCHEKNGRQSLMVSTGTQLVPGNNSADGLIRANWCQGGTVRAGNSDFNGDALADLICADSKGGQSVLVHSAGAPDLLSTVTNGLGGGARFSYRPMTDDAVYRDGDKVAYPTLDIRTPLYLVDRYTPFDGRGNDYPNALQYKGARTQVELRRWLGFQEVRRTRLFDGRYSLTRYLQQYPLTGFMEEVGEYAADGALLSRGNFVPQVLNPYPHVYATLRASERSSTFTAGKADYVSEKRYRYDEYGNPLLTQDLGDVASPADDLFDCWHYRNDPVQWRLGYIDSHRSTRSEAACNAFLQDPQRRWDESVDLRWERTGYDAAMNPLTLGAWDDQNKTWLTQTKGFDGFGNMVSMTDWAGQTTRLEVDPGKTYVVSVTSPALDNGVRLKTRSAYQNGFGNRTLEVDANGNEQRSEFDGLGRRVREFGPRPGADSGAATTLLKTYRYGQDAAGYFVETRERSDWAQEDTARWPYSRLYVDGLSRPLRTVRSGPAGGADVLTEQVYDAAGRLGRSSFPRFVQEPAAWVSYLYDNRDRPTRMTQPDGTVQTVDYLQGELKVRTTLAAGTADERSTLRESSVRDALLRTTASNGAVVSYQYDPLVQTRETLGPRGDLIRFRYDSLGRIVWSQSADTGEKYFRYDAKGLLARVEAPDQTVIRYEYDALGRVRRQSTSRDGEPGQRYDYGYDDAAANGLGVLTRVTGADATQSMGYDRYGRVRTETLAIDGRVYTQTSEYAPDGARTRLIYPDNAILDTAYDAVGNPTTLTFRDRADATPRTVADYRSYTAQNQVSDVVYGNGVRTRFDYYSYQEAMGRPRGLTASAGSGARYDASYDWSRMGQLVGTTVQRGARKPEQYRFRYDGMGWLAQANGPYGLQDFDYDPAGNILHKDGVTYDYVEGSNRLQGPITACRSPMMAPATSPDCTGPARTGAITTAAMAICVRPT</sequence>
<name>A0A2S0PEJ7_9NEIS</name>
<evidence type="ECO:0000256" key="2">
    <source>
        <dbReference type="ARBA" id="ARBA00022525"/>
    </source>
</evidence>
<evidence type="ECO:0000256" key="1">
    <source>
        <dbReference type="ARBA" id="ARBA00004613"/>
    </source>
</evidence>
<keyword evidence="2" id="KW-0964">Secreted</keyword>
<evidence type="ECO:0000313" key="6">
    <source>
        <dbReference type="EMBL" id="AVY95810.1"/>
    </source>
</evidence>
<organism evidence="6 7">
    <name type="scientific">Microvirgula aerodenitrificans</name>
    <dbReference type="NCBI Taxonomy" id="57480"/>
    <lineage>
        <taxon>Bacteria</taxon>
        <taxon>Pseudomonadati</taxon>
        <taxon>Pseudomonadota</taxon>
        <taxon>Betaproteobacteria</taxon>
        <taxon>Neisseriales</taxon>
        <taxon>Aquaspirillaceae</taxon>
        <taxon>Microvirgula</taxon>
    </lineage>
</organism>
<dbReference type="KEGG" id="maer:DAI18_18495"/>
<feature type="domain" description="Insecticide toxin TcdB middle/N-terminal" evidence="5">
    <location>
        <begin position="711"/>
        <end position="827"/>
    </location>
</feature>
<proteinExistence type="predicted"/>
<dbReference type="InterPro" id="IPR006530">
    <property type="entry name" value="YD"/>
</dbReference>
<dbReference type="NCBIfam" id="TIGR01643">
    <property type="entry name" value="YD_repeat_2x"/>
    <property type="match status" value="1"/>
</dbReference>